<organism evidence="2 3">
    <name type="scientific">Nocardioides flavescens</name>
    <dbReference type="NCBI Taxonomy" id="2691959"/>
    <lineage>
        <taxon>Bacteria</taxon>
        <taxon>Bacillati</taxon>
        <taxon>Actinomycetota</taxon>
        <taxon>Actinomycetes</taxon>
        <taxon>Propionibacteriales</taxon>
        <taxon>Nocardioidaceae</taxon>
        <taxon>Nocardioides</taxon>
    </lineage>
</organism>
<dbReference type="PANTHER" id="PTHR43685">
    <property type="entry name" value="GLYCOSYLTRANSFERASE"/>
    <property type="match status" value="1"/>
</dbReference>
<dbReference type="EMBL" id="WUEK01000005">
    <property type="protein sequence ID" value="MXG89927.1"/>
    <property type="molecule type" value="Genomic_DNA"/>
</dbReference>
<evidence type="ECO:0000313" key="3">
    <source>
        <dbReference type="Proteomes" id="UP000473325"/>
    </source>
</evidence>
<evidence type="ECO:0000259" key="1">
    <source>
        <dbReference type="Pfam" id="PF00535"/>
    </source>
</evidence>
<dbReference type="Proteomes" id="UP000473325">
    <property type="component" value="Unassembled WGS sequence"/>
</dbReference>
<evidence type="ECO:0000313" key="2">
    <source>
        <dbReference type="EMBL" id="MXG89927.1"/>
    </source>
</evidence>
<feature type="domain" description="Glycosyltransferase 2-like" evidence="1">
    <location>
        <begin position="24"/>
        <end position="193"/>
    </location>
</feature>
<name>A0A6L7ER50_9ACTN</name>
<dbReference type="Gene3D" id="3.90.550.10">
    <property type="entry name" value="Spore Coat Polysaccharide Biosynthesis Protein SpsA, Chain A"/>
    <property type="match status" value="1"/>
</dbReference>
<keyword evidence="2" id="KW-0808">Transferase</keyword>
<reference evidence="2 3" key="1">
    <citation type="submission" date="2019-12" db="EMBL/GenBank/DDBJ databases">
        <authorList>
            <person name="Kun Z."/>
        </authorList>
    </citation>
    <scope>NUCLEOTIDE SEQUENCE [LARGE SCALE GENOMIC DNA]</scope>
    <source>
        <strain evidence="2 3">YIM 123512</strain>
    </source>
</reference>
<dbReference type="GO" id="GO:0016740">
    <property type="term" value="F:transferase activity"/>
    <property type="evidence" value="ECO:0007669"/>
    <property type="project" value="UniProtKB-KW"/>
</dbReference>
<proteinExistence type="predicted"/>
<dbReference type="PANTHER" id="PTHR43685:SF2">
    <property type="entry name" value="GLYCOSYLTRANSFERASE 2-LIKE DOMAIN-CONTAINING PROTEIN"/>
    <property type="match status" value="1"/>
</dbReference>
<keyword evidence="3" id="KW-1185">Reference proteome</keyword>
<dbReference type="RefSeq" id="WP_160877820.1">
    <property type="nucleotide sequence ID" value="NZ_WUEK01000005.1"/>
</dbReference>
<dbReference type="SUPFAM" id="SSF53448">
    <property type="entry name" value="Nucleotide-diphospho-sugar transferases"/>
    <property type="match status" value="1"/>
</dbReference>
<accession>A0A6L7ER50</accession>
<dbReference type="InterPro" id="IPR050834">
    <property type="entry name" value="Glycosyltransf_2"/>
</dbReference>
<dbReference type="InterPro" id="IPR029044">
    <property type="entry name" value="Nucleotide-diphossugar_trans"/>
</dbReference>
<sequence>MTGASGAQPGRGDPGRPEHVPAVSVCVPLYMKERFVARTVQSVLDQTFGDFELVVVHNASPDRSGEVVRSFDDSRIRVVDNAETVPGPENVARAVGLARAPLVKILAADDVLYPTVLARQVAALADPGVAVVSCRQHMIDEDDRVLYPDRSLRHGDLVGRRDRRTVVRRVVRHTGNPLGAYANLMFRRADYEAIGGVPADAPWIAHDLALTLALLQRGDFVGLDETLVGFRIGSGSSSAAQSSEGIADQVGFTRRLRRDERADLRASDLVASHLRMPLMRVRHRLIVAAAGPRDDTRTRVARQVLGLSRPHA</sequence>
<comment type="caution">
    <text evidence="2">The sequence shown here is derived from an EMBL/GenBank/DDBJ whole genome shotgun (WGS) entry which is preliminary data.</text>
</comment>
<dbReference type="CDD" id="cd00761">
    <property type="entry name" value="Glyco_tranf_GTA_type"/>
    <property type="match status" value="1"/>
</dbReference>
<protein>
    <submittedName>
        <fullName evidence="2">Glycosyltransferase</fullName>
    </submittedName>
</protein>
<dbReference type="AlphaFoldDB" id="A0A6L7ER50"/>
<dbReference type="Pfam" id="PF00535">
    <property type="entry name" value="Glycos_transf_2"/>
    <property type="match status" value="1"/>
</dbReference>
<dbReference type="InterPro" id="IPR001173">
    <property type="entry name" value="Glyco_trans_2-like"/>
</dbReference>
<gene>
    <name evidence="2" type="ORF">GRQ65_10220</name>
</gene>